<accession>K1WJW7</accession>
<feature type="region of interest" description="Disordered" evidence="1">
    <location>
        <begin position="1"/>
        <end position="38"/>
    </location>
</feature>
<organism evidence="2 3">
    <name type="scientific">Marssonina brunnea f. sp. multigermtubi (strain MB_m1)</name>
    <name type="common">Marssonina leaf spot fungus</name>
    <dbReference type="NCBI Taxonomy" id="1072389"/>
    <lineage>
        <taxon>Eukaryota</taxon>
        <taxon>Fungi</taxon>
        <taxon>Dikarya</taxon>
        <taxon>Ascomycota</taxon>
        <taxon>Pezizomycotina</taxon>
        <taxon>Leotiomycetes</taxon>
        <taxon>Helotiales</taxon>
        <taxon>Drepanopezizaceae</taxon>
        <taxon>Drepanopeziza</taxon>
    </lineage>
</organism>
<dbReference type="HOGENOM" id="CLU_108572_1_0_1"/>
<proteinExistence type="predicted"/>
<dbReference type="GeneID" id="18759697"/>
<evidence type="ECO:0000313" key="2">
    <source>
        <dbReference type="EMBL" id="EKD17990.1"/>
    </source>
</evidence>
<dbReference type="Proteomes" id="UP000006753">
    <property type="component" value="Unassembled WGS sequence"/>
</dbReference>
<dbReference type="OMA" id="YSAQQDH"/>
<protein>
    <submittedName>
        <fullName evidence="2">Uncharacterized protein</fullName>
    </submittedName>
</protein>
<dbReference type="EMBL" id="JH921434">
    <property type="protein sequence ID" value="EKD17990.1"/>
    <property type="molecule type" value="Genomic_DNA"/>
</dbReference>
<evidence type="ECO:0000256" key="1">
    <source>
        <dbReference type="SAM" id="MobiDB-lite"/>
    </source>
</evidence>
<dbReference type="eggNOG" id="ENOG502RJV5">
    <property type="taxonomic scope" value="Eukaryota"/>
</dbReference>
<gene>
    <name evidence="2" type="ORF">MBM_03762</name>
</gene>
<name>K1WJW7_MARBU</name>
<dbReference type="AlphaFoldDB" id="K1WJW7"/>
<feature type="compositionally biased region" description="Polar residues" evidence="1">
    <location>
        <begin position="1"/>
        <end position="17"/>
    </location>
</feature>
<evidence type="ECO:0000313" key="3">
    <source>
        <dbReference type="Proteomes" id="UP000006753"/>
    </source>
</evidence>
<dbReference type="KEGG" id="mbe:MBM_03762"/>
<dbReference type="OrthoDB" id="3437826at2759"/>
<feature type="compositionally biased region" description="Low complexity" evidence="1">
    <location>
        <begin position="81"/>
        <end position="92"/>
    </location>
</feature>
<dbReference type="RefSeq" id="XP_007291651.1">
    <property type="nucleotide sequence ID" value="XM_007291589.1"/>
</dbReference>
<dbReference type="InParanoid" id="K1WJW7"/>
<feature type="region of interest" description="Disordered" evidence="1">
    <location>
        <begin position="65"/>
        <end position="98"/>
    </location>
</feature>
<keyword evidence="3" id="KW-1185">Reference proteome</keyword>
<sequence length="132" mass="14249">MPSKSQSRNASPTTLSSRRPKLMRAAATAPTIATSNASRNDLASLQQGTRAAALLSRVATYATAQQNCEREHRTSIGSACSSGHGSPDSPDSTQGLERKAAMVQQSGNYFSFPSFEDFQEYQHQSDRHQNGD</sequence>
<reference evidence="2 3" key="1">
    <citation type="journal article" date="2012" name="BMC Genomics">
        <title>Sequencing the genome of Marssonina brunnea reveals fungus-poplar co-evolution.</title>
        <authorList>
            <person name="Zhu S."/>
            <person name="Cao Y.-Z."/>
            <person name="Jiang C."/>
            <person name="Tan B.-Y."/>
            <person name="Wang Z."/>
            <person name="Feng S."/>
            <person name="Zhang L."/>
            <person name="Su X.-H."/>
            <person name="Brejova B."/>
            <person name="Vinar T."/>
            <person name="Xu M."/>
            <person name="Wang M.-X."/>
            <person name="Zhang S.-G."/>
            <person name="Huang M.-R."/>
            <person name="Wu R."/>
            <person name="Zhou Y."/>
        </authorList>
    </citation>
    <scope>NUCLEOTIDE SEQUENCE [LARGE SCALE GENOMIC DNA]</scope>
    <source>
        <strain evidence="2 3">MB_m1</strain>
    </source>
</reference>